<evidence type="ECO:0000313" key="3">
    <source>
        <dbReference type="Proteomes" id="UP000198228"/>
    </source>
</evidence>
<dbReference type="AlphaFoldDB" id="A0A1C4XP04"/>
<sequence>MINKLPVCRAHWHDIPHIVDLVVGPFADSAIGAWLVPDEHRRRDILSAVVRVWTEHALLFGEACLLQDNSAVAVWLHRYGPLSPPTAYGERLAVASGEYVDRFLHLDDVLHTHRPRGPHNHLAFFTVAPKPYRVRRASTLLATSNARMGQALLPTYTEVTTLADRDLYARHGYVPLEPFTLPDGSTTYPMWRTPRQRRPRDRSSTPPNRPNQPVPALKNLPIRLILDTSAILAFTEGSTAVGEAIAKVADEGCLFGLPVMCLAEAARSVTDTDRLDLLVNHPAAAVLTVDPLQWKTLAATHRAVGRLDTAGALLAAAGNDCKVLTDQPGQ</sequence>
<evidence type="ECO:0000313" key="2">
    <source>
        <dbReference type="EMBL" id="SCF10052.1"/>
    </source>
</evidence>
<protein>
    <recommendedName>
        <fullName evidence="4">N-acetyltransferase domain-containing protein</fullName>
    </recommendedName>
</protein>
<reference evidence="2 3" key="1">
    <citation type="submission" date="2016-06" db="EMBL/GenBank/DDBJ databases">
        <authorList>
            <person name="Kjaerup R.B."/>
            <person name="Dalgaard T.S."/>
            <person name="Juul-Madsen H.R."/>
        </authorList>
    </citation>
    <scope>NUCLEOTIDE SEQUENCE [LARGE SCALE GENOMIC DNA]</scope>
    <source>
        <strain evidence="2 3">DSM 43821</strain>
    </source>
</reference>
<organism evidence="2 3">
    <name type="scientific">Micromonospora purpureochromogenes</name>
    <dbReference type="NCBI Taxonomy" id="47872"/>
    <lineage>
        <taxon>Bacteria</taxon>
        <taxon>Bacillati</taxon>
        <taxon>Actinomycetota</taxon>
        <taxon>Actinomycetes</taxon>
        <taxon>Micromonosporales</taxon>
        <taxon>Micromonosporaceae</taxon>
        <taxon>Micromonospora</taxon>
    </lineage>
</organism>
<dbReference type="Gene3D" id="3.40.630.30">
    <property type="match status" value="1"/>
</dbReference>
<feature type="region of interest" description="Disordered" evidence="1">
    <location>
        <begin position="185"/>
        <end position="215"/>
    </location>
</feature>
<accession>A0A1C4XP04</accession>
<evidence type="ECO:0008006" key="4">
    <source>
        <dbReference type="Google" id="ProtNLM"/>
    </source>
</evidence>
<evidence type="ECO:0000256" key="1">
    <source>
        <dbReference type="SAM" id="MobiDB-lite"/>
    </source>
</evidence>
<name>A0A1C4XP04_9ACTN</name>
<dbReference type="EMBL" id="LT607410">
    <property type="protein sequence ID" value="SCF10052.1"/>
    <property type="molecule type" value="Genomic_DNA"/>
</dbReference>
<gene>
    <name evidence="2" type="ORF">GA0074696_2728</name>
</gene>
<proteinExistence type="predicted"/>
<dbReference type="Proteomes" id="UP000198228">
    <property type="component" value="Chromosome I"/>
</dbReference>